<dbReference type="PANTHER" id="PTHR16305">
    <property type="entry name" value="TESTICULAR SOLUBLE ADENYLYL CYCLASE"/>
    <property type="match status" value="1"/>
</dbReference>
<keyword evidence="1" id="KW-0547">Nucleotide-binding</keyword>
<dbReference type="InterPro" id="IPR041664">
    <property type="entry name" value="AAA_16"/>
</dbReference>
<dbReference type="AlphaFoldDB" id="A0A4Q4Z785"/>
<dbReference type="PROSITE" id="PS50043">
    <property type="entry name" value="HTH_LUXR_2"/>
    <property type="match status" value="1"/>
</dbReference>
<dbReference type="GO" id="GO:0005737">
    <property type="term" value="C:cytoplasm"/>
    <property type="evidence" value="ECO:0007669"/>
    <property type="project" value="TreeGrafter"/>
</dbReference>
<evidence type="ECO:0000256" key="3">
    <source>
        <dbReference type="SAM" id="MobiDB-lite"/>
    </source>
</evidence>
<dbReference type="Gene3D" id="1.10.10.10">
    <property type="entry name" value="Winged helix-like DNA-binding domain superfamily/Winged helix DNA-binding domain"/>
    <property type="match status" value="1"/>
</dbReference>
<reference evidence="5 6" key="1">
    <citation type="submission" date="2019-01" db="EMBL/GenBank/DDBJ databases">
        <title>Nocardioides guangzhouensis sp. nov., an actinobacterium isolated from soil.</title>
        <authorList>
            <person name="Fu Y."/>
            <person name="Cai Y."/>
            <person name="Lin Z."/>
            <person name="Chen P."/>
        </authorList>
    </citation>
    <scope>NUCLEOTIDE SEQUENCE [LARGE SCALE GENOMIC DNA]</scope>
    <source>
        <strain evidence="5 6">130</strain>
    </source>
</reference>
<dbReference type="PRINTS" id="PR00038">
    <property type="entry name" value="HTHLUXR"/>
</dbReference>
<dbReference type="Pfam" id="PF00196">
    <property type="entry name" value="GerE"/>
    <property type="match status" value="1"/>
</dbReference>
<dbReference type="SMART" id="SM00421">
    <property type="entry name" value="HTH_LUXR"/>
    <property type="match status" value="1"/>
</dbReference>
<dbReference type="GO" id="GO:0005524">
    <property type="term" value="F:ATP binding"/>
    <property type="evidence" value="ECO:0007669"/>
    <property type="project" value="UniProtKB-KW"/>
</dbReference>
<dbReference type="PROSITE" id="PS00622">
    <property type="entry name" value="HTH_LUXR_1"/>
    <property type="match status" value="1"/>
</dbReference>
<feature type="region of interest" description="Disordered" evidence="3">
    <location>
        <begin position="866"/>
        <end position="887"/>
    </location>
</feature>
<dbReference type="PANTHER" id="PTHR16305:SF35">
    <property type="entry name" value="TRANSCRIPTIONAL ACTIVATOR DOMAIN"/>
    <property type="match status" value="1"/>
</dbReference>
<dbReference type="CDD" id="cd06170">
    <property type="entry name" value="LuxR_C_like"/>
    <property type="match status" value="1"/>
</dbReference>
<evidence type="ECO:0000256" key="1">
    <source>
        <dbReference type="ARBA" id="ARBA00022741"/>
    </source>
</evidence>
<dbReference type="GO" id="GO:0006355">
    <property type="term" value="P:regulation of DNA-templated transcription"/>
    <property type="evidence" value="ECO:0007669"/>
    <property type="project" value="InterPro"/>
</dbReference>
<dbReference type="OrthoDB" id="5476461at2"/>
<keyword evidence="2" id="KW-0067">ATP-binding</keyword>
<comment type="caution">
    <text evidence="5">The sequence shown here is derived from an EMBL/GenBank/DDBJ whole genome shotgun (WGS) entry which is preliminary data.</text>
</comment>
<dbReference type="Gene3D" id="3.40.50.300">
    <property type="entry name" value="P-loop containing nucleotide triphosphate hydrolases"/>
    <property type="match status" value="1"/>
</dbReference>
<sequence>MGKSVSVSSDDLVGRQAEVALAVAELRRLRAGRSSVLVIEGEAGIGKTRLVQSIAEEARAQNMTAFVGQAHPFERTRPFGAMVAALDLNRRSGDPRRAAIDALLRGGDAMPGSVAGDSQYRVIEEIVDLVESSCSRSPVVLVVEDIHWADTATLSAIWSVARQLTLEQLLVVVTARPSPRSAEVARLLEDLAAGGARAVDLLPLTPDEVALLARRLLGADPGPELSAVLAKGGGNPLWVLAILRSLADESLLRGTGDDVETTTSELPASLSDLVVRRLQHLPTATLDLLQITAVLGDAVSLRDVAAVAHRPGVDVVAQLGPAFDAQLLDTSDERVVFRHQLVHDAIYQRIASSARRVLHREAAVALMAAGAHRLEVADHLVRGAERGDEEAVAWLREAAGAASAQAPPVSAELMRRAEALLPLGHRDADLVASEVVQALLRAGQVAEASGRAEAILARRHAPEADIPLRLALLGALALQNRTDELIALVQTSLDSIELGPSGQVMMLAQQSWALTYSGDPRGGESAAARALAISEEAEDVAMTVWALTALLVAVGRRGRFGEALVHARRAAVLAAESQDTRSLPLQPTFFLGLALIDCDRVAEARAAFREALDDQFGSAWWLSETLMADAQASFVIGDWGDALPGLVAGGRAAQEKGNPLLVNQSLAYRIFIATGTGDLLTAKELAAPLIPVLEGDQLPYNAGVLACAVAGLRAAEGDLQGAYDVLLHCWQFDIARECRFYHRCLAPDLVRLALALGHEEVAADVAGVVRRGAALAPDVPTVRSLALRCQGLVDGDTEALVDAVGLARQAPHLVEHTGACEDAAQLLAENGRRDESAALLQEALHRYEKAGADAWAGRARAQLRTLGVHPGPRGNRHRPTSGWESLTSTEKAVSRLVAEGLTNGAVARQLYISPHTVNTHLRHVFSKLGVPNRAALAALVPHSIE</sequence>
<dbReference type="InterPro" id="IPR027417">
    <property type="entry name" value="P-loop_NTPase"/>
</dbReference>
<dbReference type="InterPro" id="IPR016032">
    <property type="entry name" value="Sig_transdc_resp-reg_C-effctor"/>
</dbReference>
<dbReference type="GO" id="GO:0003677">
    <property type="term" value="F:DNA binding"/>
    <property type="evidence" value="ECO:0007669"/>
    <property type="project" value="InterPro"/>
</dbReference>
<accession>A0A4Q4Z785</accession>
<gene>
    <name evidence="5" type="ORF">EKO23_20480</name>
</gene>
<name>A0A4Q4Z785_9ACTN</name>
<dbReference type="InterPro" id="IPR000792">
    <property type="entry name" value="Tscrpt_reg_LuxR_C"/>
</dbReference>
<evidence type="ECO:0000313" key="6">
    <source>
        <dbReference type="Proteomes" id="UP000295198"/>
    </source>
</evidence>
<dbReference type="RefSeq" id="WP_134720180.1">
    <property type="nucleotide sequence ID" value="NZ_SDKM01000039.1"/>
</dbReference>
<keyword evidence="6" id="KW-1185">Reference proteome</keyword>
<dbReference type="InterPro" id="IPR011990">
    <property type="entry name" value="TPR-like_helical_dom_sf"/>
</dbReference>
<evidence type="ECO:0000313" key="5">
    <source>
        <dbReference type="EMBL" id="RYP82991.1"/>
    </source>
</evidence>
<dbReference type="SUPFAM" id="SSF46894">
    <property type="entry name" value="C-terminal effector domain of the bipartite response regulators"/>
    <property type="match status" value="1"/>
</dbReference>
<dbReference type="EMBL" id="SDKM01000039">
    <property type="protein sequence ID" value="RYP82991.1"/>
    <property type="molecule type" value="Genomic_DNA"/>
</dbReference>
<dbReference type="Pfam" id="PF13191">
    <property type="entry name" value="AAA_16"/>
    <property type="match status" value="1"/>
</dbReference>
<dbReference type="GO" id="GO:0004016">
    <property type="term" value="F:adenylate cyclase activity"/>
    <property type="evidence" value="ECO:0007669"/>
    <property type="project" value="TreeGrafter"/>
</dbReference>
<dbReference type="SUPFAM" id="SSF48452">
    <property type="entry name" value="TPR-like"/>
    <property type="match status" value="1"/>
</dbReference>
<dbReference type="SUPFAM" id="SSF52540">
    <property type="entry name" value="P-loop containing nucleoside triphosphate hydrolases"/>
    <property type="match status" value="1"/>
</dbReference>
<proteinExistence type="predicted"/>
<feature type="domain" description="HTH luxR-type" evidence="4">
    <location>
        <begin position="879"/>
        <end position="944"/>
    </location>
</feature>
<evidence type="ECO:0000256" key="2">
    <source>
        <dbReference type="ARBA" id="ARBA00022840"/>
    </source>
</evidence>
<evidence type="ECO:0000259" key="4">
    <source>
        <dbReference type="PROSITE" id="PS50043"/>
    </source>
</evidence>
<organism evidence="5 6">
    <name type="scientific">Nocardioides guangzhouensis</name>
    <dbReference type="NCBI Taxonomy" id="2497878"/>
    <lineage>
        <taxon>Bacteria</taxon>
        <taxon>Bacillati</taxon>
        <taxon>Actinomycetota</taxon>
        <taxon>Actinomycetes</taxon>
        <taxon>Propionibacteriales</taxon>
        <taxon>Nocardioidaceae</taxon>
        <taxon>Nocardioides</taxon>
    </lineage>
</organism>
<dbReference type="Gene3D" id="1.25.40.10">
    <property type="entry name" value="Tetratricopeptide repeat domain"/>
    <property type="match status" value="1"/>
</dbReference>
<protein>
    <submittedName>
        <fullName evidence="5">LuxR family transcriptional regulator</fullName>
    </submittedName>
</protein>
<dbReference type="InterPro" id="IPR036388">
    <property type="entry name" value="WH-like_DNA-bd_sf"/>
</dbReference>
<dbReference type="Proteomes" id="UP000295198">
    <property type="component" value="Unassembled WGS sequence"/>
</dbReference>